<protein>
    <recommendedName>
        <fullName evidence="4">Amino acid ABC transporter permease</fullName>
    </recommendedName>
</protein>
<dbReference type="STRING" id="661399.AQJ67_22950"/>
<keyword evidence="3" id="KW-1185">Reference proteome</keyword>
<organism evidence="2 3">
    <name type="scientific">Streptomyces caeruleatus</name>
    <dbReference type="NCBI Taxonomy" id="661399"/>
    <lineage>
        <taxon>Bacteria</taxon>
        <taxon>Bacillati</taxon>
        <taxon>Actinomycetota</taxon>
        <taxon>Actinomycetes</taxon>
        <taxon>Kitasatosporales</taxon>
        <taxon>Streptomycetaceae</taxon>
        <taxon>Streptomyces</taxon>
    </lineage>
</organism>
<dbReference type="AlphaFoldDB" id="A0A117RPG4"/>
<comment type="caution">
    <text evidence="2">The sequence shown here is derived from an EMBL/GenBank/DDBJ whole genome shotgun (WGS) entry which is preliminary data.</text>
</comment>
<name>A0A117RPG4_9ACTN</name>
<feature type="region of interest" description="Disordered" evidence="1">
    <location>
        <begin position="24"/>
        <end position="55"/>
    </location>
</feature>
<accession>A0A117RPG4</accession>
<evidence type="ECO:0000256" key="1">
    <source>
        <dbReference type="SAM" id="MobiDB-lite"/>
    </source>
</evidence>
<sequence length="156" mass="16646">MAWDEWEQLKAAVAERHTAQVQLNQLPADQGSSGTSGVYGPPSGRMRSDRDAWSKAGQGVGALRGNISTALTKLEDGQKGFGGDSGCLTAAAQRDVYGSWERYIKDVSGRCETLAELFEKVGNDLLRTDEAIKGEIARVEVQYKDTPGVGGQAGGR</sequence>
<evidence type="ECO:0000313" key="3">
    <source>
        <dbReference type="Proteomes" id="UP000053429"/>
    </source>
</evidence>
<proteinExistence type="predicted"/>
<evidence type="ECO:0008006" key="4">
    <source>
        <dbReference type="Google" id="ProtNLM"/>
    </source>
</evidence>
<dbReference type="OrthoDB" id="4313977at2"/>
<feature type="compositionally biased region" description="Polar residues" evidence="1">
    <location>
        <begin position="24"/>
        <end position="36"/>
    </location>
</feature>
<dbReference type="RefSeq" id="WP_062720933.1">
    <property type="nucleotide sequence ID" value="NZ_KQ948930.1"/>
</dbReference>
<evidence type="ECO:0000313" key="2">
    <source>
        <dbReference type="EMBL" id="KUO02045.1"/>
    </source>
</evidence>
<gene>
    <name evidence="2" type="ORF">AQJ67_22950</name>
</gene>
<dbReference type="EMBL" id="LMWY01000025">
    <property type="protein sequence ID" value="KUO02045.1"/>
    <property type="molecule type" value="Genomic_DNA"/>
</dbReference>
<dbReference type="Proteomes" id="UP000053429">
    <property type="component" value="Unassembled WGS sequence"/>
</dbReference>
<reference evidence="2 3" key="1">
    <citation type="submission" date="2015-10" db="EMBL/GenBank/DDBJ databases">
        <title>Draft genome sequence of Streptomyces caeruleatus NRRL B-24802, type strain for the species Streptomyces caeruleatus.</title>
        <authorList>
            <person name="Ruckert C."/>
            <person name="Winkler A."/>
            <person name="Kalinowski J."/>
            <person name="Kampfer P."/>
            <person name="Glaeser S."/>
        </authorList>
    </citation>
    <scope>NUCLEOTIDE SEQUENCE [LARGE SCALE GENOMIC DNA]</scope>
    <source>
        <strain evidence="2 3">NRRL B-24802</strain>
    </source>
</reference>